<dbReference type="Proteomes" id="UP001054945">
    <property type="component" value="Unassembled WGS sequence"/>
</dbReference>
<dbReference type="AlphaFoldDB" id="A0AAV4QDB7"/>
<name>A0AAV4QDB7_CAEEX</name>
<proteinExistence type="predicted"/>
<gene>
    <name evidence="1" type="ORF">CEXT_156091</name>
</gene>
<comment type="caution">
    <text evidence="1">The sequence shown here is derived from an EMBL/GenBank/DDBJ whole genome shotgun (WGS) entry which is preliminary data.</text>
</comment>
<organism evidence="1 2">
    <name type="scientific">Caerostris extrusa</name>
    <name type="common">Bark spider</name>
    <name type="synonym">Caerostris bankana</name>
    <dbReference type="NCBI Taxonomy" id="172846"/>
    <lineage>
        <taxon>Eukaryota</taxon>
        <taxon>Metazoa</taxon>
        <taxon>Ecdysozoa</taxon>
        <taxon>Arthropoda</taxon>
        <taxon>Chelicerata</taxon>
        <taxon>Arachnida</taxon>
        <taxon>Araneae</taxon>
        <taxon>Araneomorphae</taxon>
        <taxon>Entelegynae</taxon>
        <taxon>Araneoidea</taxon>
        <taxon>Araneidae</taxon>
        <taxon>Caerostris</taxon>
    </lineage>
</organism>
<keyword evidence="2" id="KW-1185">Reference proteome</keyword>
<sequence>MYGKNASYLLSIRTFIVNTVLWAQFKYSQRKKRLFRWSGSSPCIFYEEDLRGFAGENRKQTFLNGVEFRIEFAKRSKRNVKNNLTRGNPKPLESPFIGKQGTNESLCGIKDLRMPGYIVAKTDPAHSIRIDYKWNTTLPFFIRERRRGRRGLLLFLAKNNSKFREHD</sequence>
<evidence type="ECO:0000313" key="2">
    <source>
        <dbReference type="Proteomes" id="UP001054945"/>
    </source>
</evidence>
<evidence type="ECO:0000313" key="1">
    <source>
        <dbReference type="EMBL" id="GIY06101.1"/>
    </source>
</evidence>
<protein>
    <submittedName>
        <fullName evidence="1">Uncharacterized protein</fullName>
    </submittedName>
</protein>
<accession>A0AAV4QDB7</accession>
<dbReference type="EMBL" id="BPLR01005923">
    <property type="protein sequence ID" value="GIY06101.1"/>
    <property type="molecule type" value="Genomic_DNA"/>
</dbReference>
<reference evidence="1 2" key="1">
    <citation type="submission" date="2021-06" db="EMBL/GenBank/DDBJ databases">
        <title>Caerostris extrusa draft genome.</title>
        <authorList>
            <person name="Kono N."/>
            <person name="Arakawa K."/>
        </authorList>
    </citation>
    <scope>NUCLEOTIDE SEQUENCE [LARGE SCALE GENOMIC DNA]</scope>
</reference>